<dbReference type="OrthoDB" id="3596006at2759"/>
<evidence type="ECO:0000313" key="3">
    <source>
        <dbReference type="EMBL" id="ORY92629.1"/>
    </source>
</evidence>
<evidence type="ECO:0000256" key="2">
    <source>
        <dbReference type="SAM" id="Phobius"/>
    </source>
</evidence>
<dbReference type="AlphaFoldDB" id="A0A1Y2G6F0"/>
<evidence type="ECO:0000256" key="1">
    <source>
        <dbReference type="SAM" id="MobiDB-lite"/>
    </source>
</evidence>
<feature type="transmembrane region" description="Helical" evidence="2">
    <location>
        <begin position="38"/>
        <end position="59"/>
    </location>
</feature>
<dbReference type="EMBL" id="MCGR01000001">
    <property type="protein sequence ID" value="ORY92629.1"/>
    <property type="molecule type" value="Genomic_DNA"/>
</dbReference>
<organism evidence="3 4">
    <name type="scientific">Leucosporidium creatinivorum</name>
    <dbReference type="NCBI Taxonomy" id="106004"/>
    <lineage>
        <taxon>Eukaryota</taxon>
        <taxon>Fungi</taxon>
        <taxon>Dikarya</taxon>
        <taxon>Basidiomycota</taxon>
        <taxon>Pucciniomycotina</taxon>
        <taxon>Microbotryomycetes</taxon>
        <taxon>Leucosporidiales</taxon>
        <taxon>Leucosporidium</taxon>
    </lineage>
</organism>
<dbReference type="Proteomes" id="UP000193467">
    <property type="component" value="Unassembled WGS sequence"/>
</dbReference>
<name>A0A1Y2G6F0_9BASI</name>
<keyword evidence="4" id="KW-1185">Reference proteome</keyword>
<feature type="transmembrane region" description="Helical" evidence="2">
    <location>
        <begin position="178"/>
        <end position="203"/>
    </location>
</feature>
<keyword evidence="2" id="KW-0812">Transmembrane</keyword>
<sequence>MPLPAWKVWGFDLSELKFSSFGHKALFDPRYHLRKTRIIIYQCAMLVCLAAECTATYSLDKYEDLQTHIETTFPGSHLYQNDIIDVQIVTIVFNVLVACIFGAEFFFLAQYPAHTYPKWYRRSMEGAAIFICLGLTAAALSSTIIVARNSAVLGHVSQSVYDAALAEYFRPPIKYSKWAVNIAFVVLIWIGLCFVIASTFLMFKAAAWDEIHGAGPMEIGSDEKLVEAGQSQKVHRSPSMSQRRSTDERGIGSNSLGNTAPVKV</sequence>
<reference evidence="3 4" key="1">
    <citation type="submission" date="2016-07" db="EMBL/GenBank/DDBJ databases">
        <title>Pervasive Adenine N6-methylation of Active Genes in Fungi.</title>
        <authorList>
            <consortium name="DOE Joint Genome Institute"/>
            <person name="Mondo S.J."/>
            <person name="Dannebaum R.O."/>
            <person name="Kuo R.C."/>
            <person name="Labutti K."/>
            <person name="Haridas S."/>
            <person name="Kuo A."/>
            <person name="Salamov A."/>
            <person name="Ahrendt S.R."/>
            <person name="Lipzen A."/>
            <person name="Sullivan W."/>
            <person name="Andreopoulos W.B."/>
            <person name="Clum A."/>
            <person name="Lindquist E."/>
            <person name="Daum C."/>
            <person name="Ramamoorthy G.K."/>
            <person name="Gryganskyi A."/>
            <person name="Culley D."/>
            <person name="Magnuson J.K."/>
            <person name="James T.Y."/>
            <person name="O'Malley M.A."/>
            <person name="Stajich J.E."/>
            <person name="Spatafora J.W."/>
            <person name="Visel A."/>
            <person name="Grigoriev I.V."/>
        </authorList>
    </citation>
    <scope>NUCLEOTIDE SEQUENCE [LARGE SCALE GENOMIC DNA]</scope>
    <source>
        <strain evidence="3 4">62-1032</strain>
    </source>
</reference>
<gene>
    <name evidence="3" type="ORF">BCR35DRAFT_4922</name>
</gene>
<keyword evidence="2" id="KW-0472">Membrane</keyword>
<protein>
    <submittedName>
        <fullName evidence="3">Uncharacterized protein</fullName>
    </submittedName>
</protein>
<feature type="transmembrane region" description="Helical" evidence="2">
    <location>
        <begin position="127"/>
        <end position="147"/>
    </location>
</feature>
<keyword evidence="2" id="KW-1133">Transmembrane helix</keyword>
<dbReference type="InParanoid" id="A0A1Y2G6F0"/>
<proteinExistence type="predicted"/>
<evidence type="ECO:0000313" key="4">
    <source>
        <dbReference type="Proteomes" id="UP000193467"/>
    </source>
</evidence>
<feature type="transmembrane region" description="Helical" evidence="2">
    <location>
        <begin position="86"/>
        <end position="107"/>
    </location>
</feature>
<accession>A0A1Y2G6F0</accession>
<comment type="caution">
    <text evidence="3">The sequence shown here is derived from an EMBL/GenBank/DDBJ whole genome shotgun (WGS) entry which is preliminary data.</text>
</comment>
<feature type="region of interest" description="Disordered" evidence="1">
    <location>
        <begin position="226"/>
        <end position="264"/>
    </location>
</feature>